<evidence type="ECO:0000256" key="2">
    <source>
        <dbReference type="SAM" id="Phobius"/>
    </source>
</evidence>
<comment type="caution">
    <text evidence="3">The sequence shown here is derived from an EMBL/GenBank/DDBJ whole genome shotgun (WGS) entry which is preliminary data.</text>
</comment>
<reference evidence="3 4" key="1">
    <citation type="submission" date="2015-08" db="EMBL/GenBank/DDBJ databases">
        <title>Whole genome sequence of Flavobacterium akiainvivens IK-1T, from decaying Wikstroemia oahuensis, an endemic Hawaiian shrub.</title>
        <authorList>
            <person name="Wan X."/>
            <person name="Hou S."/>
            <person name="Saito J."/>
            <person name="Donachie S."/>
        </authorList>
    </citation>
    <scope>NUCLEOTIDE SEQUENCE [LARGE SCALE GENOMIC DNA]</scope>
    <source>
        <strain evidence="3 4">IK-1</strain>
    </source>
</reference>
<feature type="region of interest" description="Disordered" evidence="1">
    <location>
        <begin position="839"/>
        <end position="897"/>
    </location>
</feature>
<keyword evidence="2" id="KW-0812">Transmembrane</keyword>
<dbReference type="InterPro" id="IPR008023">
    <property type="entry name" value="DUF748"/>
</dbReference>
<dbReference type="EMBL" id="LIYD01000005">
    <property type="protein sequence ID" value="KOS06594.1"/>
    <property type="molecule type" value="Genomic_DNA"/>
</dbReference>
<dbReference type="RefSeq" id="WP_054408193.1">
    <property type="nucleotide sequence ID" value="NZ_FOYA01000001.1"/>
</dbReference>
<dbReference type="PANTHER" id="PTHR30441">
    <property type="entry name" value="DUF748 DOMAIN-CONTAINING PROTEIN"/>
    <property type="match status" value="1"/>
</dbReference>
<keyword evidence="4" id="KW-1185">Reference proteome</keyword>
<feature type="transmembrane region" description="Helical" evidence="2">
    <location>
        <begin position="6"/>
        <end position="27"/>
    </location>
</feature>
<feature type="compositionally biased region" description="Low complexity" evidence="1">
    <location>
        <begin position="839"/>
        <end position="865"/>
    </location>
</feature>
<evidence type="ECO:0008006" key="5">
    <source>
        <dbReference type="Google" id="ProtNLM"/>
    </source>
</evidence>
<protein>
    <recommendedName>
        <fullName evidence="5">AsmA-like C-terminal domain-containing protein</fullName>
    </recommendedName>
</protein>
<dbReference type="AlphaFoldDB" id="A0A0M8MDJ7"/>
<accession>A0A0M8MDJ7</accession>
<dbReference type="Pfam" id="PF05359">
    <property type="entry name" value="DUF748"/>
    <property type="match status" value="1"/>
</dbReference>
<dbReference type="GO" id="GO:0090313">
    <property type="term" value="P:regulation of protein targeting to membrane"/>
    <property type="evidence" value="ECO:0007669"/>
    <property type="project" value="TreeGrafter"/>
</dbReference>
<name>A0A0M8MDJ7_9FLAO</name>
<keyword evidence="2" id="KW-0472">Membrane</keyword>
<dbReference type="InterPro" id="IPR052894">
    <property type="entry name" value="AsmA-related"/>
</dbReference>
<dbReference type="OrthoDB" id="596403at2"/>
<feature type="compositionally biased region" description="Basic and acidic residues" evidence="1">
    <location>
        <begin position="866"/>
        <end position="882"/>
    </location>
</feature>
<evidence type="ECO:0000256" key="1">
    <source>
        <dbReference type="SAM" id="MobiDB-lite"/>
    </source>
</evidence>
<sequence length="897" mass="97480">MVKKILKWTGIVLLVLIIALFTLPFLFKDKIKELVIKAVNEQVDATVAVGDVSLSLFSHFPKASVSVEKLSVINKAPFAGDTLVYMGEINLNMSIKELFKGDGEAMQLESFSTKDGVVNILFDKDGRGNFDIALKNAEENKTEEEKASKPFALTIQEYKVENLKFRYYDERSKMRVVIDSLNHNGVGNFAANKLDLDTHTDATLTLDMDKVNYMRAVKLKLDAILGMDMDKSIYTFKENKAFINQMGLKFGGSVGLLEAGQQIDITFETLETSFKNFLALVPESYSGSLADVTTNGNFTVKGRANGLYSETTVPKFNIEFASNNASFKYKSLPKAVENIFIDTKIINESGVLNDTYVNIDKFAFRIDQDVFDANAHIRNVADNPLVDAKLKGTVNLGNVTKAYPVQLDVPLSGILKADVETKFDMKSVETGAYEKIQNNGSISLSGFNYKPDGFKSPFVISQANVAFNPSRITLSKFDAKTGSSDIAITGSLDNFYGFVFKNQNLQGNFAMNSNKLVVQDFMAAETTAAAKPAVTAEGEAKPAAKPATTSDAVKIPAFLDCTITANAKSVVYDNLNLTNVQGKMIIKDEAVALQNVKTNIFGGAIGFAGNVSTKGKVPTFEMGLDLSSLDITQSFTQLDMLKSIAPIAGVIAGKLNADVKLKGNLDAKEMTPDLKTLTGSLLGGLAGTSINANESKLLSTLQSNLKFVDFSKINLNKNLKIGFEDGKVRIEPFELKYQDISVKIDGTHGFDQTMSYNLAFDVPAKYLGSDISKLLATLKPADANNLSVPINAVLGGTFKSPKVTTDLKQSVTTLTNQIVQQQKDKYVDKAKAKGEELLGNLLGGNKNNNTNGTTTPADTTKAAAPKGEELKQQAKDKAKEAAAEAARNLFKKQDKKE</sequence>
<organism evidence="3 4">
    <name type="scientific">Flavobacterium akiainvivens</name>
    <dbReference type="NCBI Taxonomy" id="1202724"/>
    <lineage>
        <taxon>Bacteria</taxon>
        <taxon>Pseudomonadati</taxon>
        <taxon>Bacteroidota</taxon>
        <taxon>Flavobacteriia</taxon>
        <taxon>Flavobacteriales</taxon>
        <taxon>Flavobacteriaceae</taxon>
        <taxon>Flavobacterium</taxon>
    </lineage>
</organism>
<evidence type="ECO:0000313" key="3">
    <source>
        <dbReference type="EMBL" id="KOS06594.1"/>
    </source>
</evidence>
<proteinExistence type="predicted"/>
<dbReference type="GO" id="GO:0005886">
    <property type="term" value="C:plasma membrane"/>
    <property type="evidence" value="ECO:0007669"/>
    <property type="project" value="TreeGrafter"/>
</dbReference>
<evidence type="ECO:0000313" key="4">
    <source>
        <dbReference type="Proteomes" id="UP000037755"/>
    </source>
</evidence>
<keyword evidence="2" id="KW-1133">Transmembrane helix</keyword>
<dbReference type="STRING" id="1202724.AM493_11530"/>
<dbReference type="PATRIC" id="fig|1202724.3.peg.2391"/>
<gene>
    <name evidence="3" type="ORF">AM493_11530</name>
</gene>
<dbReference type="Proteomes" id="UP000037755">
    <property type="component" value="Unassembled WGS sequence"/>
</dbReference>
<dbReference type="PANTHER" id="PTHR30441:SF8">
    <property type="entry name" value="DUF748 DOMAIN-CONTAINING PROTEIN"/>
    <property type="match status" value="1"/>
</dbReference>